<keyword evidence="3" id="KW-1185">Reference proteome</keyword>
<sequence>MQTRALGRTGRQVGVVGLGCWQLGADWGEVGEDTALEVLSAAVDSGVTFLDTADVYGDGRSERLVGKLVASRGGAASGLTVATKMGRRADPHVADAYTLDAFRAWNDRSRENLGVDTLDLVQLHCPPTEVYSRESTWDALDTLVDEGRVAAYGVSVETVDEALTAIARPHVATVQIILNAFRRKPLEQVLPAAVEAGVGIIARVPLASGLLSGKYDATTTFAENDHRSFNRHGEAFDVGETFSGVPYEVGVEAAREVAALTPAGATTAQLALRWIIDQPGVSVVIPGARNPQQARGNAGAADLAPLTPELQERFAAIYDERIRAHVHDRW</sequence>
<organism evidence="2 3">
    <name type="scientific">Cellulomonas uda</name>
    <dbReference type="NCBI Taxonomy" id="1714"/>
    <lineage>
        <taxon>Bacteria</taxon>
        <taxon>Bacillati</taxon>
        <taxon>Actinomycetota</taxon>
        <taxon>Actinomycetes</taxon>
        <taxon>Micrococcales</taxon>
        <taxon>Cellulomonadaceae</taxon>
        <taxon>Cellulomonas</taxon>
    </lineage>
</organism>
<dbReference type="PANTHER" id="PTHR43312">
    <property type="entry name" value="D-THREO-ALDOSE 1-DEHYDROGENASE"/>
    <property type="match status" value="1"/>
</dbReference>
<dbReference type="AlphaFoldDB" id="A0A4Y3KGF4"/>
<evidence type="ECO:0000259" key="1">
    <source>
        <dbReference type="Pfam" id="PF00248"/>
    </source>
</evidence>
<accession>A0A4Y3KGF4</accession>
<dbReference type="Proteomes" id="UP000315842">
    <property type="component" value="Unassembled WGS sequence"/>
</dbReference>
<name>A0A4Y3KGF4_CELUD</name>
<dbReference type="CDD" id="cd19086">
    <property type="entry name" value="AKR_AKR11C1"/>
    <property type="match status" value="1"/>
</dbReference>
<dbReference type="InterPro" id="IPR053135">
    <property type="entry name" value="AKR2_Oxidoreductase"/>
</dbReference>
<gene>
    <name evidence="2" type="ORF">CUD01_29080</name>
</gene>
<dbReference type="RefSeq" id="WP_141322202.1">
    <property type="nucleotide sequence ID" value="NZ_BJLP01000062.1"/>
</dbReference>
<dbReference type="PANTHER" id="PTHR43312:SF1">
    <property type="entry name" value="NADP-DEPENDENT OXIDOREDUCTASE DOMAIN-CONTAINING PROTEIN"/>
    <property type="match status" value="1"/>
</dbReference>
<dbReference type="SUPFAM" id="SSF51430">
    <property type="entry name" value="NAD(P)-linked oxidoreductase"/>
    <property type="match status" value="1"/>
</dbReference>
<dbReference type="Gene3D" id="3.20.20.100">
    <property type="entry name" value="NADP-dependent oxidoreductase domain"/>
    <property type="match status" value="1"/>
</dbReference>
<proteinExistence type="predicted"/>
<dbReference type="EMBL" id="BJLP01000062">
    <property type="protein sequence ID" value="GEA82464.1"/>
    <property type="molecule type" value="Genomic_DNA"/>
</dbReference>
<dbReference type="InterPro" id="IPR023210">
    <property type="entry name" value="NADP_OxRdtase_dom"/>
</dbReference>
<dbReference type="InterPro" id="IPR036812">
    <property type="entry name" value="NAD(P)_OxRdtase_dom_sf"/>
</dbReference>
<evidence type="ECO:0000313" key="2">
    <source>
        <dbReference type="EMBL" id="GEA82464.1"/>
    </source>
</evidence>
<protein>
    <submittedName>
        <fullName evidence="2">Oxidoreductase</fullName>
    </submittedName>
</protein>
<feature type="domain" description="NADP-dependent oxidoreductase" evidence="1">
    <location>
        <begin position="16"/>
        <end position="317"/>
    </location>
</feature>
<dbReference type="Pfam" id="PF00248">
    <property type="entry name" value="Aldo_ket_red"/>
    <property type="match status" value="1"/>
</dbReference>
<reference evidence="2 3" key="1">
    <citation type="submission" date="2019-06" db="EMBL/GenBank/DDBJ databases">
        <title>Whole genome shotgun sequence of Cellulomonas uda NBRC 3747.</title>
        <authorList>
            <person name="Hosoyama A."/>
            <person name="Uohara A."/>
            <person name="Ohji S."/>
            <person name="Ichikawa N."/>
        </authorList>
    </citation>
    <scope>NUCLEOTIDE SEQUENCE [LARGE SCALE GENOMIC DNA]</scope>
    <source>
        <strain evidence="2 3">NBRC 3747</strain>
    </source>
</reference>
<evidence type="ECO:0000313" key="3">
    <source>
        <dbReference type="Proteomes" id="UP000315842"/>
    </source>
</evidence>
<comment type="caution">
    <text evidence="2">The sequence shown here is derived from an EMBL/GenBank/DDBJ whole genome shotgun (WGS) entry which is preliminary data.</text>
</comment>